<feature type="transmembrane region" description="Helical" evidence="2">
    <location>
        <begin position="21"/>
        <end position="39"/>
    </location>
</feature>
<dbReference type="Pfam" id="PF05212">
    <property type="entry name" value="DUF707"/>
    <property type="match status" value="1"/>
</dbReference>
<gene>
    <name evidence="3" type="ORF">MA16_Dca001358</name>
</gene>
<dbReference type="STRING" id="906689.A0A2I0WM62"/>
<dbReference type="PANTHER" id="PTHR31210:SF43">
    <property type="entry name" value="STORAGE PROTEIN-RELATED"/>
    <property type="match status" value="1"/>
</dbReference>
<evidence type="ECO:0000313" key="3">
    <source>
        <dbReference type="EMBL" id="PKU76752.1"/>
    </source>
</evidence>
<dbReference type="EMBL" id="KZ502537">
    <property type="protein sequence ID" value="PKU76752.1"/>
    <property type="molecule type" value="Genomic_DNA"/>
</dbReference>
<evidence type="ECO:0008006" key="5">
    <source>
        <dbReference type="Google" id="ProtNLM"/>
    </source>
</evidence>
<dbReference type="Proteomes" id="UP000233837">
    <property type="component" value="Unassembled WGS sequence"/>
</dbReference>
<evidence type="ECO:0000313" key="4">
    <source>
        <dbReference type="Proteomes" id="UP000233837"/>
    </source>
</evidence>
<evidence type="ECO:0000256" key="2">
    <source>
        <dbReference type="SAM" id="Phobius"/>
    </source>
</evidence>
<proteinExistence type="predicted"/>
<feature type="region of interest" description="Disordered" evidence="1">
    <location>
        <begin position="68"/>
        <end position="88"/>
    </location>
</feature>
<name>A0A2I0WM62_9ASPA</name>
<keyword evidence="2" id="KW-0812">Transmembrane</keyword>
<evidence type="ECO:0000256" key="1">
    <source>
        <dbReference type="SAM" id="MobiDB-lite"/>
    </source>
</evidence>
<dbReference type="AlphaFoldDB" id="A0A2I0WM62"/>
<dbReference type="InterPro" id="IPR007877">
    <property type="entry name" value="DUF707"/>
</dbReference>
<sequence>MTGNNHHNSGIGRRTSDRFRLVVTTLLGLSLGFFLGISIESLSISKYSVVSSLSSSVNMALIDSSRFSMNTPSKPRSSLNAQRSVERNGSNDSLKIYVESNPPGAESLAPGIIVSESDFYLRRLWGDPAEDLPTRPKYLVAFAVGFDHSKNIDAALKKFSKDFTIMLFHYDGRASEWEQFEWSQRAVHVSVRKQAKWWYAKRFLHPDVVAAYDYIFVWDEDLGLKNFDAEKYLHLVKKYNLEISQPALEPNGRLSWQMTKKRGHSEVHKDTSENPGWCVDPHLPPCAAFVEMMAPVFSRTAWRCVWHMLQNDLVHGWGLDFALSRCVEPAYMKIGVVDSQWIVHQAIPSLGNQGESYGGKTPWVAVRERCKLEWSWFQARLAKAERSYFRGTQNGQKPT</sequence>
<reference evidence="3 4" key="1">
    <citation type="journal article" date="2016" name="Sci. Rep.">
        <title>The Dendrobium catenatum Lindl. genome sequence provides insights into polysaccharide synthase, floral development and adaptive evolution.</title>
        <authorList>
            <person name="Zhang G.Q."/>
            <person name="Xu Q."/>
            <person name="Bian C."/>
            <person name="Tsai W.C."/>
            <person name="Yeh C.M."/>
            <person name="Liu K.W."/>
            <person name="Yoshida K."/>
            <person name="Zhang L.S."/>
            <person name="Chang S.B."/>
            <person name="Chen F."/>
            <person name="Shi Y."/>
            <person name="Su Y.Y."/>
            <person name="Zhang Y.Q."/>
            <person name="Chen L.J."/>
            <person name="Yin Y."/>
            <person name="Lin M."/>
            <person name="Huang H."/>
            <person name="Deng H."/>
            <person name="Wang Z.W."/>
            <person name="Zhu S.L."/>
            <person name="Zhao X."/>
            <person name="Deng C."/>
            <person name="Niu S.C."/>
            <person name="Huang J."/>
            <person name="Wang M."/>
            <person name="Liu G.H."/>
            <person name="Yang H.J."/>
            <person name="Xiao X.J."/>
            <person name="Hsiao Y.Y."/>
            <person name="Wu W.L."/>
            <person name="Chen Y.Y."/>
            <person name="Mitsuda N."/>
            <person name="Ohme-Takagi M."/>
            <person name="Luo Y.B."/>
            <person name="Van de Peer Y."/>
            <person name="Liu Z.J."/>
        </authorList>
    </citation>
    <scope>NUCLEOTIDE SEQUENCE [LARGE SCALE GENOMIC DNA]</scope>
    <source>
        <tissue evidence="3">The whole plant</tissue>
    </source>
</reference>
<keyword evidence="2" id="KW-1133">Transmembrane helix</keyword>
<keyword evidence="2" id="KW-0472">Membrane</keyword>
<keyword evidence="4" id="KW-1185">Reference proteome</keyword>
<protein>
    <recommendedName>
        <fullName evidence="5">Lysine ketoglutarate reductase trans-splicing related 1</fullName>
    </recommendedName>
</protein>
<organism evidence="3 4">
    <name type="scientific">Dendrobium catenatum</name>
    <dbReference type="NCBI Taxonomy" id="906689"/>
    <lineage>
        <taxon>Eukaryota</taxon>
        <taxon>Viridiplantae</taxon>
        <taxon>Streptophyta</taxon>
        <taxon>Embryophyta</taxon>
        <taxon>Tracheophyta</taxon>
        <taxon>Spermatophyta</taxon>
        <taxon>Magnoliopsida</taxon>
        <taxon>Liliopsida</taxon>
        <taxon>Asparagales</taxon>
        <taxon>Orchidaceae</taxon>
        <taxon>Epidendroideae</taxon>
        <taxon>Malaxideae</taxon>
        <taxon>Dendrobiinae</taxon>
        <taxon>Dendrobium</taxon>
    </lineage>
</organism>
<reference evidence="3 4" key="2">
    <citation type="journal article" date="2017" name="Nature">
        <title>The Apostasia genome and the evolution of orchids.</title>
        <authorList>
            <person name="Zhang G.Q."/>
            <person name="Liu K.W."/>
            <person name="Li Z."/>
            <person name="Lohaus R."/>
            <person name="Hsiao Y.Y."/>
            <person name="Niu S.C."/>
            <person name="Wang J.Y."/>
            <person name="Lin Y.C."/>
            <person name="Xu Q."/>
            <person name="Chen L.J."/>
            <person name="Yoshida K."/>
            <person name="Fujiwara S."/>
            <person name="Wang Z.W."/>
            <person name="Zhang Y.Q."/>
            <person name="Mitsuda N."/>
            <person name="Wang M."/>
            <person name="Liu G.H."/>
            <person name="Pecoraro L."/>
            <person name="Huang H.X."/>
            <person name="Xiao X.J."/>
            <person name="Lin M."/>
            <person name="Wu X.Y."/>
            <person name="Wu W.L."/>
            <person name="Chen Y.Y."/>
            <person name="Chang S.B."/>
            <person name="Sakamoto S."/>
            <person name="Ohme-Takagi M."/>
            <person name="Yagi M."/>
            <person name="Zeng S.J."/>
            <person name="Shen C.Y."/>
            <person name="Yeh C.M."/>
            <person name="Luo Y.B."/>
            <person name="Tsai W.C."/>
            <person name="Van de Peer Y."/>
            <person name="Liu Z.J."/>
        </authorList>
    </citation>
    <scope>NUCLEOTIDE SEQUENCE [LARGE SCALE GENOMIC DNA]</scope>
    <source>
        <tissue evidence="3">The whole plant</tissue>
    </source>
</reference>
<accession>A0A2I0WM62</accession>
<dbReference type="PANTHER" id="PTHR31210">
    <property type="entry name" value="OS06G0731900 PROTEIN"/>
    <property type="match status" value="1"/>
</dbReference>